<sequence length="247" mass="27647">MVFTELFVRSKSTWQQPFPAKNWAVRSTLLAQLARCISRTSGQRLRIGIDGRTGAGKTSFGHEIAQHLAQLGRPAFRACLDDFKKSWNDGHLYDRSTGEGYYRNAYDYQAVRSLLLNPLGPAGSGNCSLCSIDPITQTDYSKESIYIPPNGVLVVDGVFGFRPELVGLWEVRIWLEAEREEAFKRGTERDAGQGVTLRRVHDVHKSRYEAADDIYIQEVNPAVCADIVVDNTELAAPKLVRLCKRLG</sequence>
<dbReference type="EMBL" id="PJNW01000011">
    <property type="protein sequence ID" value="PKR88563.1"/>
    <property type="molecule type" value="Genomic_DNA"/>
</dbReference>
<evidence type="ECO:0000313" key="2">
    <source>
        <dbReference type="Proteomes" id="UP000233491"/>
    </source>
</evidence>
<dbReference type="SUPFAM" id="SSF52540">
    <property type="entry name" value="P-loop containing nucleoside triphosphate hydrolases"/>
    <property type="match status" value="1"/>
</dbReference>
<proteinExistence type="predicted"/>
<dbReference type="Proteomes" id="UP000233491">
    <property type="component" value="Unassembled WGS sequence"/>
</dbReference>
<keyword evidence="1" id="KW-0418">Kinase</keyword>
<dbReference type="InterPro" id="IPR027417">
    <property type="entry name" value="P-loop_NTPase"/>
</dbReference>
<evidence type="ECO:0000313" key="1">
    <source>
        <dbReference type="EMBL" id="PKR88563.1"/>
    </source>
</evidence>
<dbReference type="OrthoDB" id="572586at2"/>
<dbReference type="GO" id="GO:0016301">
    <property type="term" value="F:kinase activity"/>
    <property type="evidence" value="ECO:0007669"/>
    <property type="project" value="UniProtKB-KW"/>
</dbReference>
<keyword evidence="1" id="KW-0808">Transferase</keyword>
<protein>
    <submittedName>
        <fullName evidence="1">Uridine kinase</fullName>
    </submittedName>
</protein>
<dbReference type="Gene3D" id="3.40.50.300">
    <property type="entry name" value="P-loop containing nucleotide triphosphate hydrolases"/>
    <property type="match status" value="1"/>
</dbReference>
<dbReference type="AlphaFoldDB" id="A0A1I4SV69"/>
<gene>
    <name evidence="1" type="ORF">CXZ10_14285</name>
</gene>
<organism evidence="1 2">
    <name type="scientific">Pleomorphomonas diazotrophica</name>
    <dbReference type="NCBI Taxonomy" id="1166257"/>
    <lineage>
        <taxon>Bacteria</taxon>
        <taxon>Pseudomonadati</taxon>
        <taxon>Pseudomonadota</taxon>
        <taxon>Alphaproteobacteria</taxon>
        <taxon>Hyphomicrobiales</taxon>
        <taxon>Pleomorphomonadaceae</taxon>
        <taxon>Pleomorphomonas</taxon>
    </lineage>
</organism>
<dbReference type="RefSeq" id="WP_101290016.1">
    <property type="nucleotide sequence ID" value="NZ_FOUQ01000004.1"/>
</dbReference>
<comment type="caution">
    <text evidence="1">The sequence shown here is derived from an EMBL/GenBank/DDBJ whole genome shotgun (WGS) entry which is preliminary data.</text>
</comment>
<name>A0A1I4SV69_9HYPH</name>
<keyword evidence="2" id="KW-1185">Reference proteome</keyword>
<reference evidence="1 2" key="1">
    <citation type="submission" date="2017-12" db="EMBL/GenBank/DDBJ databases">
        <title>Anaerobic carbon monoxide metabolism by Pleomorphomonas carboxyditropha sp. nov., a new mesophilic hydrogenogenic carboxidotroph.</title>
        <authorList>
            <person name="Esquivel-Elizondo S."/>
            <person name="Krajmalnik-Brown R."/>
        </authorList>
    </citation>
    <scope>NUCLEOTIDE SEQUENCE [LARGE SCALE GENOMIC DNA]</scope>
    <source>
        <strain evidence="1 2">R5-392</strain>
    </source>
</reference>
<accession>A0A1I4SV69</accession>